<proteinExistence type="predicted"/>
<reference evidence="3" key="1">
    <citation type="submission" date="2022-11" db="UniProtKB">
        <authorList>
            <consortium name="WormBaseParasite"/>
        </authorList>
    </citation>
    <scope>IDENTIFICATION</scope>
</reference>
<sequence>MEQRQTIMMTPLLQKREQTAANKSKSPLYDVPTTARPPPLAEPILENCLPLPVAPFNQPSMNH</sequence>
<dbReference type="WBParaSite" id="nRc.2.0.1.t05569-RA">
    <property type="protein sequence ID" value="nRc.2.0.1.t05569-RA"/>
    <property type="gene ID" value="nRc.2.0.1.g05569"/>
</dbReference>
<organism evidence="2 3">
    <name type="scientific">Romanomermis culicivorax</name>
    <name type="common">Nematode worm</name>
    <dbReference type="NCBI Taxonomy" id="13658"/>
    <lineage>
        <taxon>Eukaryota</taxon>
        <taxon>Metazoa</taxon>
        <taxon>Ecdysozoa</taxon>
        <taxon>Nematoda</taxon>
        <taxon>Enoplea</taxon>
        <taxon>Dorylaimia</taxon>
        <taxon>Mermithida</taxon>
        <taxon>Mermithoidea</taxon>
        <taxon>Mermithidae</taxon>
        <taxon>Romanomermis</taxon>
    </lineage>
</organism>
<evidence type="ECO:0000313" key="3">
    <source>
        <dbReference type="WBParaSite" id="nRc.2.0.1.t05569-RA"/>
    </source>
</evidence>
<name>A0A915HUJ8_ROMCU</name>
<keyword evidence="2" id="KW-1185">Reference proteome</keyword>
<dbReference type="AlphaFoldDB" id="A0A915HUJ8"/>
<evidence type="ECO:0000256" key="1">
    <source>
        <dbReference type="SAM" id="MobiDB-lite"/>
    </source>
</evidence>
<dbReference type="Proteomes" id="UP000887565">
    <property type="component" value="Unplaced"/>
</dbReference>
<protein>
    <submittedName>
        <fullName evidence="3">Uncharacterized protein</fullName>
    </submittedName>
</protein>
<feature type="region of interest" description="Disordered" evidence="1">
    <location>
        <begin position="1"/>
        <end position="37"/>
    </location>
</feature>
<evidence type="ECO:0000313" key="2">
    <source>
        <dbReference type="Proteomes" id="UP000887565"/>
    </source>
</evidence>
<accession>A0A915HUJ8</accession>